<sequence length="65" mass="6790">MGVLILALILALVIGGCVCVVWTSRGTAPRWARMVAAVTRGLGELLTVLMKSNKGSSRSSNSSDD</sequence>
<dbReference type="KEGG" id="sdv:BN159_5028"/>
<dbReference type="STRING" id="1214101.BN159_5028"/>
<organism evidence="1 2">
    <name type="scientific">Streptomyces davaonensis (strain DSM 101723 / JCM 4913 / KCC S-0913 / 768)</name>
    <dbReference type="NCBI Taxonomy" id="1214101"/>
    <lineage>
        <taxon>Bacteria</taxon>
        <taxon>Bacillati</taxon>
        <taxon>Actinomycetota</taxon>
        <taxon>Actinomycetes</taxon>
        <taxon>Kitasatosporales</taxon>
        <taxon>Streptomycetaceae</taxon>
        <taxon>Streptomyces</taxon>
    </lineage>
</organism>
<reference evidence="1 2" key="1">
    <citation type="journal article" date="2012" name="J. Bacteriol.">
        <title>Genome sequence of the bacterium Streptomyces davawensis JCM 4913 and heterologous production of the unique antibiotic roseoflavin.</title>
        <authorList>
            <person name="Jankowitsch F."/>
            <person name="Schwarz J."/>
            <person name="Ruckert C."/>
            <person name="Gust B."/>
            <person name="Szczepanowski R."/>
            <person name="Blom J."/>
            <person name="Pelzer S."/>
            <person name="Kalinowski J."/>
            <person name="Mack M."/>
        </authorList>
    </citation>
    <scope>NUCLEOTIDE SEQUENCE [LARGE SCALE GENOMIC DNA]</scope>
    <source>
        <strain evidence="2">DSM 101723 / JCM 4913 / KCC S-0913 / 768</strain>
    </source>
</reference>
<dbReference type="Proteomes" id="UP000008043">
    <property type="component" value="Chromosome"/>
</dbReference>
<gene>
    <name evidence="1" type="ORF">BN159_5028</name>
</gene>
<dbReference type="HOGENOM" id="CLU_193079_0_0_11"/>
<dbReference type="RefSeq" id="WP_015659747.1">
    <property type="nucleotide sequence ID" value="NC_020504.1"/>
</dbReference>
<accession>K4R8G0</accession>
<dbReference type="AlphaFoldDB" id="K4R8G0"/>
<dbReference type="EMBL" id="HE971709">
    <property type="protein sequence ID" value="CCK29407.1"/>
    <property type="molecule type" value="Genomic_DNA"/>
</dbReference>
<name>K4R8G0_STRDJ</name>
<dbReference type="PATRIC" id="fig|1214101.3.peg.5097"/>
<evidence type="ECO:0000313" key="2">
    <source>
        <dbReference type="Proteomes" id="UP000008043"/>
    </source>
</evidence>
<protein>
    <submittedName>
        <fullName evidence="1">Putative secreted protein</fullName>
    </submittedName>
</protein>
<proteinExistence type="predicted"/>
<keyword evidence="2" id="KW-1185">Reference proteome</keyword>
<evidence type="ECO:0000313" key="1">
    <source>
        <dbReference type="EMBL" id="CCK29407.1"/>
    </source>
</evidence>
<dbReference type="OrthoDB" id="4330135at2"/>